<dbReference type="PANTHER" id="PTHR30614">
    <property type="entry name" value="MEMBRANE COMPONENT OF AMINO ACID ABC TRANSPORTER"/>
    <property type="match status" value="1"/>
</dbReference>
<dbReference type="EMBL" id="LFVU01000002">
    <property type="protein sequence ID" value="KMT23125.1"/>
    <property type="molecule type" value="Genomic_DNA"/>
</dbReference>
<dbReference type="RefSeq" id="WP_048569213.1">
    <property type="nucleotide sequence ID" value="NZ_LFVU01000002.1"/>
</dbReference>
<protein>
    <submittedName>
        <fullName evidence="11">Amine acid ABC transporter, permease protein, 3-TM region, His/Glu/Gln/Arg/opine family</fullName>
    </submittedName>
</protein>
<name>A0A0J8DAQ5_CLOCY</name>
<dbReference type="Proteomes" id="UP000036756">
    <property type="component" value="Unassembled WGS sequence"/>
</dbReference>
<organism evidence="11 12">
    <name type="scientific">Clostridium cylindrosporum DSM 605</name>
    <dbReference type="NCBI Taxonomy" id="1121307"/>
    <lineage>
        <taxon>Bacteria</taxon>
        <taxon>Bacillati</taxon>
        <taxon>Bacillota</taxon>
        <taxon>Clostridia</taxon>
        <taxon>Eubacteriales</taxon>
        <taxon>Clostridiaceae</taxon>
        <taxon>Clostridium</taxon>
    </lineage>
</organism>
<keyword evidence="4" id="KW-1003">Cell membrane</keyword>
<dbReference type="CDD" id="cd06261">
    <property type="entry name" value="TM_PBP2"/>
    <property type="match status" value="1"/>
</dbReference>
<dbReference type="PANTHER" id="PTHR30614:SF20">
    <property type="entry name" value="GLUTAMINE TRANSPORT SYSTEM PERMEASE PROTEIN GLNP"/>
    <property type="match status" value="1"/>
</dbReference>
<evidence type="ECO:0000256" key="3">
    <source>
        <dbReference type="ARBA" id="ARBA00022448"/>
    </source>
</evidence>
<proteinExistence type="inferred from homology"/>
<evidence type="ECO:0000256" key="1">
    <source>
        <dbReference type="ARBA" id="ARBA00004651"/>
    </source>
</evidence>
<dbReference type="NCBIfam" id="TIGR01726">
    <property type="entry name" value="HEQRo_perm_3TM"/>
    <property type="match status" value="1"/>
</dbReference>
<evidence type="ECO:0000256" key="6">
    <source>
        <dbReference type="ARBA" id="ARBA00022970"/>
    </source>
</evidence>
<keyword evidence="5 9" id="KW-0812">Transmembrane</keyword>
<evidence type="ECO:0000259" key="10">
    <source>
        <dbReference type="PROSITE" id="PS50928"/>
    </source>
</evidence>
<keyword evidence="12" id="KW-1185">Reference proteome</keyword>
<evidence type="ECO:0000256" key="8">
    <source>
        <dbReference type="ARBA" id="ARBA00023136"/>
    </source>
</evidence>
<dbReference type="Gene3D" id="1.10.3720.10">
    <property type="entry name" value="MetI-like"/>
    <property type="match status" value="1"/>
</dbReference>
<dbReference type="GO" id="GO:0043190">
    <property type="term" value="C:ATP-binding cassette (ABC) transporter complex"/>
    <property type="evidence" value="ECO:0007669"/>
    <property type="project" value="InterPro"/>
</dbReference>
<evidence type="ECO:0000256" key="5">
    <source>
        <dbReference type="ARBA" id="ARBA00022692"/>
    </source>
</evidence>
<dbReference type="GO" id="GO:0006865">
    <property type="term" value="P:amino acid transport"/>
    <property type="evidence" value="ECO:0007669"/>
    <property type="project" value="UniProtKB-KW"/>
</dbReference>
<feature type="domain" description="ABC transmembrane type-1" evidence="10">
    <location>
        <begin position="19"/>
        <end position="218"/>
    </location>
</feature>
<dbReference type="STRING" id="1121307.CLCY_6c00060"/>
<dbReference type="GO" id="GO:0022857">
    <property type="term" value="F:transmembrane transporter activity"/>
    <property type="evidence" value="ECO:0007669"/>
    <property type="project" value="InterPro"/>
</dbReference>
<dbReference type="Pfam" id="PF00528">
    <property type="entry name" value="BPD_transp_1"/>
    <property type="match status" value="1"/>
</dbReference>
<evidence type="ECO:0000256" key="9">
    <source>
        <dbReference type="RuleBase" id="RU363032"/>
    </source>
</evidence>
<evidence type="ECO:0000256" key="4">
    <source>
        <dbReference type="ARBA" id="ARBA00022475"/>
    </source>
</evidence>
<keyword evidence="8 9" id="KW-0472">Membrane</keyword>
<dbReference type="InterPro" id="IPR010065">
    <property type="entry name" value="AA_ABC_transptr_permease_3TM"/>
</dbReference>
<comment type="similarity">
    <text evidence="2">Belongs to the binding-protein-dependent transport system permease family. HisMQ subfamily.</text>
</comment>
<reference evidence="11 12" key="1">
    <citation type="submission" date="2015-06" db="EMBL/GenBank/DDBJ databases">
        <title>Draft genome sequence of the purine-degrading Clostridium cylindrosporum HC-1 (DSM 605).</title>
        <authorList>
            <person name="Poehlein A."/>
            <person name="Schiel-Bengelsdorf B."/>
            <person name="Bengelsdorf F."/>
            <person name="Daniel R."/>
            <person name="Duerre P."/>
        </authorList>
    </citation>
    <scope>NUCLEOTIDE SEQUENCE [LARGE SCALE GENOMIC DNA]</scope>
    <source>
        <strain evidence="11 12">DSM 605</strain>
    </source>
</reference>
<comment type="caution">
    <text evidence="11">The sequence shown here is derived from an EMBL/GenBank/DDBJ whole genome shotgun (WGS) entry which is preliminary data.</text>
</comment>
<keyword evidence="3 9" id="KW-0813">Transport</keyword>
<dbReference type="InterPro" id="IPR043429">
    <property type="entry name" value="ArtM/GltK/GlnP/TcyL/YhdX-like"/>
</dbReference>
<dbReference type="SUPFAM" id="SSF161098">
    <property type="entry name" value="MetI-like"/>
    <property type="match status" value="1"/>
</dbReference>
<accession>A0A0J8DAQ5</accession>
<feature type="transmembrane region" description="Helical" evidence="9">
    <location>
        <begin position="23"/>
        <end position="43"/>
    </location>
</feature>
<feature type="transmembrane region" description="Helical" evidence="9">
    <location>
        <begin position="200"/>
        <end position="221"/>
    </location>
</feature>
<dbReference type="PROSITE" id="PS50928">
    <property type="entry name" value="ABC_TM1"/>
    <property type="match status" value="1"/>
</dbReference>
<evidence type="ECO:0000313" key="12">
    <source>
        <dbReference type="Proteomes" id="UP000036756"/>
    </source>
</evidence>
<sequence>MSLDFSFLSEYYPLYISGTKNTILLAIFSVLIGAIIGTGLALMKLSKSKILKSISVAYIEFIRGTPLLIQLSIFYYAILPALGVNSRGDTIFGGDVIGFMACIIAISLNSAAYVAEIIRAGIESIDNGQMEAARSLGMNKVQAMRYIILPQAIKNILPALGNEFIVVIKESSIVSVIGIQEIMYNAQTITSATFSPFPPLIVAAIIYFVLTFTLSKALGVLERRLK</sequence>
<dbReference type="InterPro" id="IPR035906">
    <property type="entry name" value="MetI-like_sf"/>
</dbReference>
<dbReference type="InterPro" id="IPR000515">
    <property type="entry name" value="MetI-like"/>
</dbReference>
<feature type="transmembrane region" description="Helical" evidence="9">
    <location>
        <begin position="55"/>
        <end position="77"/>
    </location>
</feature>
<comment type="subcellular location">
    <subcellularLocation>
        <location evidence="1 9">Cell membrane</location>
        <topology evidence="1 9">Multi-pass membrane protein</topology>
    </subcellularLocation>
</comment>
<keyword evidence="6" id="KW-0029">Amino-acid transport</keyword>
<evidence type="ECO:0000313" key="11">
    <source>
        <dbReference type="EMBL" id="KMT23125.1"/>
    </source>
</evidence>
<dbReference type="PATRIC" id="fig|1121307.3.peg.2135"/>
<gene>
    <name evidence="11" type="ORF">CLCY_6c00060</name>
</gene>
<dbReference type="AlphaFoldDB" id="A0A0J8DAQ5"/>
<evidence type="ECO:0000256" key="7">
    <source>
        <dbReference type="ARBA" id="ARBA00022989"/>
    </source>
</evidence>
<evidence type="ECO:0000256" key="2">
    <source>
        <dbReference type="ARBA" id="ARBA00010072"/>
    </source>
</evidence>
<dbReference type="OrthoDB" id="9787841at2"/>
<dbReference type="FunFam" id="1.10.3720.10:FF:000033">
    <property type="entry name" value="Polar amino acid ABC transporter permease"/>
    <property type="match status" value="1"/>
</dbReference>
<keyword evidence="7 9" id="KW-1133">Transmembrane helix</keyword>
<feature type="transmembrane region" description="Helical" evidence="9">
    <location>
        <begin position="97"/>
        <end position="122"/>
    </location>
</feature>